<evidence type="ECO:0000313" key="6">
    <source>
        <dbReference type="Proteomes" id="UP000265080"/>
    </source>
</evidence>
<dbReference type="AlphaFoldDB" id="A0A3P8S942"/>
<reference evidence="5" key="2">
    <citation type="submission" date="2025-08" db="UniProtKB">
        <authorList>
            <consortium name="Ensembl"/>
        </authorList>
    </citation>
    <scope>IDENTIFICATION</scope>
</reference>
<dbReference type="PANTHER" id="PTHR13769">
    <property type="entry name" value="APOLIPOPROTEIN B"/>
    <property type="match status" value="1"/>
</dbReference>
<dbReference type="PANTHER" id="PTHR13769:SF6">
    <property type="entry name" value="APOLIPOPROTEIN B-100"/>
    <property type="match status" value="1"/>
</dbReference>
<dbReference type="GO" id="GO:0030301">
    <property type="term" value="P:cholesterol transport"/>
    <property type="evidence" value="ECO:0007669"/>
    <property type="project" value="TreeGrafter"/>
</dbReference>
<dbReference type="GO" id="GO:0042632">
    <property type="term" value="P:cholesterol homeostasis"/>
    <property type="evidence" value="ECO:0007669"/>
    <property type="project" value="TreeGrafter"/>
</dbReference>
<dbReference type="Gene3D" id="2.30.230.10">
    <property type="entry name" value="Lipovitellin, beta-sheet shell regions, chain A"/>
    <property type="match status" value="1"/>
</dbReference>
<dbReference type="Pfam" id="PF09172">
    <property type="entry name" value="Vit_open_b-sht"/>
    <property type="match status" value="1"/>
</dbReference>
<dbReference type="Ensembl" id="ENSAPET00000009039.1">
    <property type="protein sequence ID" value="ENSAPEP00000008791.1"/>
    <property type="gene ID" value="ENSAPEG00000006324.1"/>
</dbReference>
<dbReference type="InterPro" id="IPR015819">
    <property type="entry name" value="Lipid_transp_b-sht_shell"/>
</dbReference>
<keyword evidence="6" id="KW-1185">Reference proteome</keyword>
<feature type="domain" description="Vitellogenin" evidence="4">
    <location>
        <begin position="45"/>
        <end position="634"/>
    </location>
</feature>
<dbReference type="PROSITE" id="PS51211">
    <property type="entry name" value="VITELLOGENIN"/>
    <property type="match status" value="1"/>
</dbReference>
<evidence type="ECO:0000313" key="5">
    <source>
        <dbReference type="Ensembl" id="ENSAPEP00000008791.1"/>
    </source>
</evidence>
<dbReference type="GeneTree" id="ENSGT00590000083139"/>
<feature type="signal peptide" evidence="3">
    <location>
        <begin position="1"/>
        <end position="19"/>
    </location>
</feature>
<dbReference type="GO" id="GO:0050750">
    <property type="term" value="F:low-density lipoprotein particle receptor binding"/>
    <property type="evidence" value="ECO:0007669"/>
    <property type="project" value="TreeGrafter"/>
</dbReference>
<dbReference type="Proteomes" id="UP000265080">
    <property type="component" value="Chromosome 18"/>
</dbReference>
<dbReference type="InterPro" id="IPR015816">
    <property type="entry name" value="Vitellinogen_b-sht_N"/>
</dbReference>
<dbReference type="Pfam" id="PF01347">
    <property type="entry name" value="Vitellogenin_N"/>
    <property type="match status" value="2"/>
</dbReference>
<accession>A0A3P8S942</accession>
<proteinExistence type="predicted"/>
<comment type="caution">
    <text evidence="2">Lacks conserved residue(s) required for the propagation of feature annotation.</text>
</comment>
<evidence type="ECO:0000256" key="2">
    <source>
        <dbReference type="PROSITE-ProRule" id="PRU00557"/>
    </source>
</evidence>
<protein>
    <recommendedName>
        <fullName evidence="4">Vitellogenin domain-containing protein</fullName>
    </recommendedName>
</protein>
<sequence>CLGFRTIAAALICCCRVQTLMDRCEQELIFNWLEMIPSLIMASRFKAYKKYVYQYMAESRNGVVGTANLRNGPKVEIEVPQICRFIMHTRGCVLSEVSVMDPQGQPVTSSPLAPRRSRNALKFSVEEVTNVELYPENDEPVNILNIKRGIISALMVPILEDGQSKRQYISLSTVHGHCLTDYVENARKDIATEVTLSRDLSQCDQFYSRDLSNSPLALLQKLVGTHSPMSKLITSTQTCNYQFDNRGRHITTAMCTEQHIYLPFSHVDNGISSVLTQDLNMNPSQSTPLHFEDPEDKAPVQTKDAVLSTFQDLAALPGTDQGQKRTSLFHKLVSGLRVLRNETLSQTVPEMREISGWLTWQALIQCGTPECTTAILQVIRTIDGVSLEVDALIYGLSLQANPDAARVRDMLSMAQYKQSKAIMYALANTTLLNDCSLEIQDYDSEFPPTLLFSNFQVVGVMGQAMQAASPDLISSILRCAQKTDIPLSNQKAAIRAFRLMDINDEVYQDTQSPVEKRLAAYLILMKTPDYTLVRDVVNSLENERNEQLRSFVISHLNNIRNSDEEYIDLALKDELSPPNKVFDGMSRNYKINSPLGSIQSNMIFDDGDTLPKEMMLETTLKAFDYNYDIFEVGVEGTGFEPTIDALFGEKGFFPESISRALYMAGDTAQMLRDVLDRTAPQQDRGKRQVKRFLDTLYITVYEYNLVSLHLPRHQGCKVMNPNQYGSFIPYTH</sequence>
<dbReference type="SUPFAM" id="SSF48431">
    <property type="entry name" value="Lipovitellin-phosvitin complex, superhelical domain"/>
    <property type="match status" value="1"/>
</dbReference>
<dbReference type="InterPro" id="IPR015255">
    <property type="entry name" value="Vitellinogen_open_b-sht"/>
</dbReference>
<evidence type="ECO:0000259" key="4">
    <source>
        <dbReference type="PROSITE" id="PS51211"/>
    </source>
</evidence>
<feature type="chain" id="PRO_5018002367" description="Vitellogenin domain-containing protein" evidence="3">
    <location>
        <begin position="20"/>
        <end position="732"/>
    </location>
</feature>
<organism evidence="5 6">
    <name type="scientific">Amphiprion percula</name>
    <name type="common">Orange clownfish</name>
    <name type="synonym">Lutjanus percula</name>
    <dbReference type="NCBI Taxonomy" id="161767"/>
    <lineage>
        <taxon>Eukaryota</taxon>
        <taxon>Metazoa</taxon>
        <taxon>Chordata</taxon>
        <taxon>Craniata</taxon>
        <taxon>Vertebrata</taxon>
        <taxon>Euteleostomi</taxon>
        <taxon>Actinopterygii</taxon>
        <taxon>Neopterygii</taxon>
        <taxon>Teleostei</taxon>
        <taxon>Neoteleostei</taxon>
        <taxon>Acanthomorphata</taxon>
        <taxon>Ovalentaria</taxon>
        <taxon>Pomacentridae</taxon>
        <taxon>Amphiprion</taxon>
    </lineage>
</organism>
<dbReference type="STRING" id="161767.ENSAPEP00000008791"/>
<dbReference type="GO" id="GO:0034362">
    <property type="term" value="C:low-density lipoprotein particle"/>
    <property type="evidence" value="ECO:0007669"/>
    <property type="project" value="TreeGrafter"/>
</dbReference>
<evidence type="ECO:0000256" key="1">
    <source>
        <dbReference type="ARBA" id="ARBA00022729"/>
    </source>
</evidence>
<dbReference type="GO" id="GO:0120020">
    <property type="term" value="F:cholesterol transfer activity"/>
    <property type="evidence" value="ECO:0007669"/>
    <property type="project" value="TreeGrafter"/>
</dbReference>
<dbReference type="OMA" id="CCARARK"/>
<reference evidence="5 6" key="1">
    <citation type="submission" date="2018-03" db="EMBL/GenBank/DDBJ databases">
        <title>Finding Nemo's genes: A chromosome-scale reference assembly of the genome of the orange clownfish Amphiprion percula.</title>
        <authorList>
            <person name="Lehmann R."/>
        </authorList>
    </citation>
    <scope>NUCLEOTIDE SEQUENCE</scope>
</reference>
<dbReference type="SUPFAM" id="SSF56968">
    <property type="entry name" value="Lipovitellin-phosvitin complex, beta-sheet shell regions"/>
    <property type="match status" value="2"/>
</dbReference>
<dbReference type="InterPro" id="IPR001747">
    <property type="entry name" value="Vitellogenin_N"/>
</dbReference>
<dbReference type="GO" id="GO:0034359">
    <property type="term" value="C:mature chylomicron"/>
    <property type="evidence" value="ECO:0007669"/>
    <property type="project" value="TreeGrafter"/>
</dbReference>
<dbReference type="InterPro" id="IPR052418">
    <property type="entry name" value="Apolipoprotein_B"/>
</dbReference>
<dbReference type="Gene3D" id="1.25.10.20">
    <property type="entry name" value="Vitellinogen, superhelical"/>
    <property type="match status" value="2"/>
</dbReference>
<name>A0A3P8S942_AMPPE</name>
<reference evidence="5" key="3">
    <citation type="submission" date="2025-09" db="UniProtKB">
        <authorList>
            <consortium name="Ensembl"/>
        </authorList>
    </citation>
    <scope>IDENTIFICATION</scope>
</reference>
<keyword evidence="1 3" id="KW-0732">Signal</keyword>
<dbReference type="GO" id="GO:0034361">
    <property type="term" value="C:very-low-density lipoprotein particle"/>
    <property type="evidence" value="ECO:0007669"/>
    <property type="project" value="TreeGrafter"/>
</dbReference>
<dbReference type="GO" id="GO:0006642">
    <property type="term" value="P:triglyceride mobilization"/>
    <property type="evidence" value="ECO:0007669"/>
    <property type="project" value="TreeGrafter"/>
</dbReference>
<dbReference type="GO" id="GO:0042953">
    <property type="term" value="P:lipoprotein transport"/>
    <property type="evidence" value="ECO:0007669"/>
    <property type="project" value="TreeGrafter"/>
</dbReference>
<evidence type="ECO:0000256" key="3">
    <source>
        <dbReference type="SAM" id="SignalP"/>
    </source>
</evidence>
<dbReference type="InterPro" id="IPR011030">
    <property type="entry name" value="Lipovitellin_superhlx_dom"/>
</dbReference>
<dbReference type="SMART" id="SM00638">
    <property type="entry name" value="LPD_N"/>
    <property type="match status" value="1"/>
</dbReference>